<accession>E1R5W3</accession>
<protein>
    <submittedName>
        <fullName evidence="2">Heptaprenyl diphosphate synthase component I</fullName>
    </submittedName>
</protein>
<dbReference type="Pfam" id="PF07456">
    <property type="entry name" value="Hpre_diP_synt_I"/>
    <property type="match status" value="1"/>
</dbReference>
<gene>
    <name evidence="2" type="ordered locus">Spirs_1601</name>
</gene>
<proteinExistence type="predicted"/>
<organism evidence="2 3">
    <name type="scientific">Sediminispirochaeta smaragdinae (strain DSM 11293 / JCM 15392 / SEBR 4228)</name>
    <name type="common">Spirochaeta smaragdinae</name>
    <dbReference type="NCBI Taxonomy" id="573413"/>
    <lineage>
        <taxon>Bacteria</taxon>
        <taxon>Pseudomonadati</taxon>
        <taxon>Spirochaetota</taxon>
        <taxon>Spirochaetia</taxon>
        <taxon>Spirochaetales</taxon>
        <taxon>Spirochaetaceae</taxon>
        <taxon>Sediminispirochaeta</taxon>
    </lineage>
</organism>
<reference evidence="2 3" key="1">
    <citation type="journal article" date="2010" name="Stand. Genomic Sci.">
        <title>Complete genome sequence of Spirochaeta smaragdinae type strain (SEBR 4228).</title>
        <authorList>
            <person name="Mavromatis K."/>
            <person name="Yasawong M."/>
            <person name="Chertkov O."/>
            <person name="Lapidus A."/>
            <person name="Lucas S."/>
            <person name="Nolan M."/>
            <person name="Del Rio T.G."/>
            <person name="Tice H."/>
            <person name="Cheng J.F."/>
            <person name="Pitluck S."/>
            <person name="Liolios K."/>
            <person name="Ivanova N."/>
            <person name="Tapia R."/>
            <person name="Han C."/>
            <person name="Bruce D."/>
            <person name="Goodwin L."/>
            <person name="Pati A."/>
            <person name="Chen A."/>
            <person name="Palaniappan K."/>
            <person name="Land M."/>
            <person name="Hauser L."/>
            <person name="Chang Y.J."/>
            <person name="Jeffries C.D."/>
            <person name="Detter J.C."/>
            <person name="Rohde M."/>
            <person name="Brambilla E."/>
            <person name="Spring S."/>
            <person name="Goker M."/>
            <person name="Sikorski J."/>
            <person name="Woyke T."/>
            <person name="Bristow J."/>
            <person name="Eisen J.A."/>
            <person name="Markowitz V."/>
            <person name="Hugenholtz P."/>
            <person name="Klenk H.P."/>
            <person name="Kyrpides N.C."/>
        </authorList>
    </citation>
    <scope>NUCLEOTIDE SEQUENCE [LARGE SCALE GENOMIC DNA]</scope>
    <source>
        <strain evidence="3">DSM 11293 / JCM 15392 / SEBR 4228</strain>
    </source>
</reference>
<keyword evidence="1" id="KW-1133">Transmembrane helix</keyword>
<dbReference type="HOGENOM" id="CLU_108933_2_1_12"/>
<keyword evidence="1" id="KW-0472">Membrane</keyword>
<dbReference type="PIRSF" id="PIRSF027391">
    <property type="entry name" value="Hpre_diP_synt_I"/>
    <property type="match status" value="1"/>
</dbReference>
<evidence type="ECO:0000313" key="2">
    <source>
        <dbReference type="EMBL" id="ADK80728.1"/>
    </source>
</evidence>
<evidence type="ECO:0000313" key="3">
    <source>
        <dbReference type="Proteomes" id="UP000002318"/>
    </source>
</evidence>
<name>E1R5W3_SEDSS</name>
<dbReference type="Gene3D" id="1.10.1760.20">
    <property type="match status" value="1"/>
</dbReference>
<feature type="transmembrane region" description="Helical" evidence="1">
    <location>
        <begin position="82"/>
        <end position="104"/>
    </location>
</feature>
<keyword evidence="3" id="KW-1185">Reference proteome</keyword>
<feature type="transmembrane region" description="Helical" evidence="1">
    <location>
        <begin position="111"/>
        <end position="131"/>
    </location>
</feature>
<feature type="transmembrane region" description="Helical" evidence="1">
    <location>
        <begin position="48"/>
        <end position="70"/>
    </location>
</feature>
<keyword evidence="1" id="KW-0812">Transmembrane</keyword>
<dbReference type="eggNOG" id="COG4769">
    <property type="taxonomic scope" value="Bacteria"/>
</dbReference>
<feature type="transmembrane region" description="Helical" evidence="1">
    <location>
        <begin position="20"/>
        <end position="36"/>
    </location>
</feature>
<dbReference type="KEGG" id="ssm:Spirs_1601"/>
<dbReference type="AlphaFoldDB" id="E1R5W3"/>
<dbReference type="InterPro" id="IPR010898">
    <property type="entry name" value="Hpre_diP_synth_I"/>
</dbReference>
<dbReference type="RefSeq" id="WP_013254192.1">
    <property type="nucleotide sequence ID" value="NC_014364.1"/>
</dbReference>
<dbReference type="EMBL" id="CP002116">
    <property type="protein sequence ID" value="ADK80728.1"/>
    <property type="molecule type" value="Genomic_DNA"/>
</dbReference>
<feature type="transmembrane region" description="Helical" evidence="1">
    <location>
        <begin position="137"/>
        <end position="163"/>
    </location>
</feature>
<dbReference type="Proteomes" id="UP000002318">
    <property type="component" value="Chromosome"/>
</dbReference>
<evidence type="ECO:0000256" key="1">
    <source>
        <dbReference type="SAM" id="Phobius"/>
    </source>
</evidence>
<dbReference type="STRING" id="573413.Spirs_1601"/>
<dbReference type="InterPro" id="IPR014535">
    <property type="entry name" value="Hpre_diP_synt_I"/>
</dbReference>
<sequence>MTRMKWTGNLMSGDRHKPVAVLGGLALFLSVLEFMIPKPVPFMRLGIANIPILIALALFDDREVWLLAFLKIAGQGIVNGTLFSYIILFSATGTLVSVAVMVLLRRFARKGISLVGMSVAGAFVGNLSQIVLANRFIFGNAALLIAPPFLIIGLISGAIMGFFGDRFIAGSLWARNFTEA</sequence>